<dbReference type="PANTHER" id="PTHR47751:SF1">
    <property type="entry name" value="SUPERFAMILY HYDROLASE, PUTATIVE (AFU_ORTHOLOGUE AFUA_2G16580)-RELATED"/>
    <property type="match status" value="1"/>
</dbReference>
<organism evidence="2 3">
    <name type="scientific">Aminobacter anthyllidis</name>
    <dbReference type="NCBI Taxonomy" id="1035067"/>
    <lineage>
        <taxon>Bacteria</taxon>
        <taxon>Pseudomonadati</taxon>
        <taxon>Pseudomonadota</taxon>
        <taxon>Alphaproteobacteria</taxon>
        <taxon>Hyphomicrobiales</taxon>
        <taxon>Phyllobacteriaceae</taxon>
        <taxon>Aminobacter</taxon>
    </lineage>
</organism>
<gene>
    <name evidence="2" type="ORF">J1C56_16650</name>
</gene>
<dbReference type="AlphaFoldDB" id="A0A9X1ACL5"/>
<dbReference type="InterPro" id="IPR051411">
    <property type="entry name" value="Polyketide_trans_af380"/>
</dbReference>
<comment type="caution">
    <text evidence="2">The sequence shown here is derived from an EMBL/GenBank/DDBJ whole genome shotgun (WGS) entry which is preliminary data.</text>
</comment>
<evidence type="ECO:0000259" key="1">
    <source>
        <dbReference type="Pfam" id="PF01738"/>
    </source>
</evidence>
<keyword evidence="2" id="KW-0378">Hydrolase</keyword>
<evidence type="ECO:0000313" key="2">
    <source>
        <dbReference type="EMBL" id="MBT1157228.1"/>
    </source>
</evidence>
<dbReference type="InterPro" id="IPR029058">
    <property type="entry name" value="AB_hydrolase_fold"/>
</dbReference>
<reference evidence="2" key="1">
    <citation type="journal article" date="2021" name="Microorganisms">
        <title>Phylogenomic Reconstruction and Metabolic Potential of the Genus Aminobacter.</title>
        <authorList>
            <person name="Artuso I."/>
            <person name="Turrini P."/>
            <person name="Pirolo M."/>
            <person name="Lugli G.A."/>
            <person name="Ventura M."/>
            <person name="Visca P."/>
        </authorList>
    </citation>
    <scope>NUCLEOTIDE SEQUENCE</scope>
    <source>
        <strain evidence="2">LMG 26462</strain>
    </source>
</reference>
<dbReference type="RefSeq" id="WP_214391160.1">
    <property type="nucleotide sequence ID" value="NZ_JAFLWW010000004.1"/>
</dbReference>
<evidence type="ECO:0000313" key="3">
    <source>
        <dbReference type="Proteomes" id="UP001138921"/>
    </source>
</evidence>
<dbReference type="SUPFAM" id="SSF53474">
    <property type="entry name" value="alpha/beta-Hydrolases"/>
    <property type="match status" value="1"/>
</dbReference>
<dbReference type="Pfam" id="PF01738">
    <property type="entry name" value="DLH"/>
    <property type="match status" value="1"/>
</dbReference>
<sequence>MERVRARSNPLAWLRHCRRRSRLRPQPLTGALTMSNHNPITATRRTMIGVLASVAIVAPRTLFAQSNPTGNTTMTNHGYTFELSPDVTRTPVRYRNRYGIEVAADLYRPKAFDASAKHPAIVIGPPHGGVKEQGVGIYAQEMAKRGFVALGFDPSYNGESGGEPRHITSPEIFAEDFSAGVDYLGTLTVVDRERIGAIGMCGSGGFLLSQAAVDQRIRAVATTAMYDISRVMRNGWQDSSSDAERHKMLAALSNQRWADIDAGSPQLQPTFPASMPAEGPDPITREFFEYYVEPRGRHPRSIGGFTLTSGLPHVNFGQLRHIADIAPRRIMLITGDIAHSRYFSETVHEQAKGNSELVVVPDARHIDLYDRVDVIPFDRLQSFFSEALA</sequence>
<name>A0A9X1ACL5_9HYPH</name>
<protein>
    <submittedName>
        <fullName evidence="2">Alpha/beta hydrolase</fullName>
    </submittedName>
</protein>
<dbReference type="GO" id="GO:0016787">
    <property type="term" value="F:hydrolase activity"/>
    <property type="evidence" value="ECO:0007669"/>
    <property type="project" value="UniProtKB-KW"/>
</dbReference>
<dbReference type="EMBL" id="JAFLWW010000004">
    <property type="protein sequence ID" value="MBT1157228.1"/>
    <property type="molecule type" value="Genomic_DNA"/>
</dbReference>
<dbReference type="Proteomes" id="UP001138921">
    <property type="component" value="Unassembled WGS sequence"/>
</dbReference>
<keyword evidence="3" id="KW-1185">Reference proteome</keyword>
<reference evidence="2" key="2">
    <citation type="submission" date="2021-03" db="EMBL/GenBank/DDBJ databases">
        <authorList>
            <person name="Artuso I."/>
            <person name="Turrini P."/>
            <person name="Pirolo M."/>
            <person name="Lugli G.A."/>
            <person name="Ventura M."/>
            <person name="Visca P."/>
        </authorList>
    </citation>
    <scope>NUCLEOTIDE SEQUENCE</scope>
    <source>
        <strain evidence="2">LMG 26462</strain>
    </source>
</reference>
<proteinExistence type="predicted"/>
<dbReference type="PANTHER" id="PTHR47751">
    <property type="entry name" value="SUPERFAMILY HYDROLASE, PUTATIVE (AFU_ORTHOLOGUE AFUA_2G16580)-RELATED"/>
    <property type="match status" value="1"/>
</dbReference>
<accession>A0A9X1ACL5</accession>
<feature type="domain" description="Dienelactone hydrolase" evidence="1">
    <location>
        <begin position="112"/>
        <end position="221"/>
    </location>
</feature>
<dbReference type="InterPro" id="IPR002925">
    <property type="entry name" value="Dienelactn_hydro"/>
</dbReference>
<dbReference type="Gene3D" id="1.10.10.800">
    <property type="match status" value="1"/>
</dbReference>
<dbReference type="Gene3D" id="3.40.50.1820">
    <property type="entry name" value="alpha/beta hydrolase"/>
    <property type="match status" value="1"/>
</dbReference>